<evidence type="ECO:0000313" key="4">
    <source>
        <dbReference type="RefSeq" id="XP_018088181.1"/>
    </source>
</evidence>
<dbReference type="OMA" id="HFPHRSE"/>
<dbReference type="InterPro" id="IPR010448">
    <property type="entry name" value="Torsin"/>
</dbReference>
<dbReference type="STRING" id="8355.A0A1L8F1E5"/>
<dbReference type="GO" id="GO:0016887">
    <property type="term" value="F:ATP hydrolysis activity"/>
    <property type="evidence" value="ECO:0007669"/>
    <property type="project" value="InterPro"/>
</dbReference>
<reference evidence="4" key="1">
    <citation type="submission" date="2025-08" db="UniProtKB">
        <authorList>
            <consortium name="RefSeq"/>
        </authorList>
    </citation>
    <scope>IDENTIFICATION</scope>
    <source>
        <strain evidence="4">J_2021</strain>
        <tissue evidence="4">Erythrocytes</tissue>
    </source>
</reference>
<dbReference type="InterPro" id="IPR049337">
    <property type="entry name" value="TOR1A_C"/>
</dbReference>
<dbReference type="PANTHER" id="PTHR10760:SF17">
    <property type="entry name" value="TORSIN"/>
    <property type="match status" value="1"/>
</dbReference>
<dbReference type="Proteomes" id="UP000186698">
    <property type="component" value="Chromosome 8S"/>
</dbReference>
<dbReference type="InterPro" id="IPR027417">
    <property type="entry name" value="P-loop_NTPase"/>
</dbReference>
<evidence type="ECO:0000313" key="3">
    <source>
        <dbReference type="Proteomes" id="UP000186698"/>
    </source>
</evidence>
<dbReference type="RefSeq" id="XP_018088181.1">
    <property type="nucleotide sequence ID" value="XM_018232692.2"/>
</dbReference>
<dbReference type="GO" id="GO:0005788">
    <property type="term" value="C:endoplasmic reticulum lumen"/>
    <property type="evidence" value="ECO:0000318"/>
    <property type="project" value="GO_Central"/>
</dbReference>
<dbReference type="GO" id="GO:0005635">
    <property type="term" value="C:nuclear envelope"/>
    <property type="evidence" value="ECO:0000318"/>
    <property type="project" value="GO_Central"/>
</dbReference>
<dbReference type="GeneID" id="108699945"/>
<dbReference type="Gene3D" id="3.40.50.300">
    <property type="entry name" value="P-loop containing nucleotide triphosphate hydrolases"/>
    <property type="match status" value="1"/>
</dbReference>
<dbReference type="PRINTS" id="PR00300">
    <property type="entry name" value="CLPPROTEASEA"/>
</dbReference>
<proteinExistence type="inferred from homology"/>
<comment type="similarity">
    <text evidence="1">Belongs to the ClpA/ClpB family. Torsin subfamily.</text>
</comment>
<dbReference type="KEGG" id="xla:108699945"/>
<gene>
    <name evidence="4 5" type="primary">tor1a.S</name>
</gene>
<dbReference type="Pfam" id="PF06309">
    <property type="entry name" value="Torsin"/>
    <property type="match status" value="1"/>
</dbReference>
<dbReference type="GO" id="GO:0034504">
    <property type="term" value="P:protein localization to nucleus"/>
    <property type="evidence" value="ECO:0000318"/>
    <property type="project" value="GO_Central"/>
</dbReference>
<feature type="domain" description="Torsin-1A C-terminal" evidence="2">
    <location>
        <begin position="326"/>
        <end position="383"/>
    </location>
</feature>
<dbReference type="GO" id="GO:0019894">
    <property type="term" value="F:kinesin binding"/>
    <property type="evidence" value="ECO:0000318"/>
    <property type="project" value="GO_Central"/>
</dbReference>
<dbReference type="CTD" id="108699945"/>
<dbReference type="Pfam" id="PF21376">
    <property type="entry name" value="TOR1A_C"/>
    <property type="match status" value="1"/>
</dbReference>
<evidence type="ECO:0000313" key="5">
    <source>
        <dbReference type="Xenbase" id="XB-GENE-17332923"/>
    </source>
</evidence>
<dbReference type="PaxDb" id="8355-A0A1L8F1E5"/>
<dbReference type="AGR" id="Xenbase:XB-GENE-17332923"/>
<dbReference type="Xenbase" id="XB-GENE-17332923">
    <property type="gene designation" value="tor1a.S"/>
</dbReference>
<protein>
    <submittedName>
        <fullName evidence="4">Torsin-1A</fullName>
    </submittedName>
</protein>
<name>A0A1L8F1E5_XENLA</name>
<evidence type="ECO:0000259" key="2">
    <source>
        <dbReference type="Pfam" id="PF21376"/>
    </source>
</evidence>
<keyword evidence="3" id="KW-1185">Reference proteome</keyword>
<dbReference type="SUPFAM" id="SSF52540">
    <property type="entry name" value="P-loop containing nucleoside triphosphate hydrolases"/>
    <property type="match status" value="1"/>
</dbReference>
<dbReference type="OrthoDB" id="19623at2759"/>
<sequence>MSALNEQKRTCVSSAIDQTAPNAAAVAHKQNVDHNFPEVISRKAKALTREAPLLTGAMKLLRALVCLLFPVLVLCEPITLTVGALSVVGGAVYYGLQCYFQECCLQNGAINTTALELDFDKYIFGQHLAKRVILKGVTGFLRNKQPKKPLTLSFHGWTGTGKNYISQVLARNIYPHGMESHFVHQFVATLHFPHAKQVDKYKDQLQAWIKGNVSNCERSIFIFDEVDKMHPGLIDAIKPFLDYYEKLEGVSYRKSIFIFLSNAGGEIISKLALDFWKNGKKREDINLFEVEHQLSLAAFNNKDGGLWHSSLIDKNLIDFFVPFLPLEFQHVKMCVRAEMRERGYEVDEEIVTKVAKEMTYFPKNENVFSVKGCKVVSTKLEYYL</sequence>
<organism evidence="3 4">
    <name type="scientific">Xenopus laevis</name>
    <name type="common">African clawed frog</name>
    <dbReference type="NCBI Taxonomy" id="8355"/>
    <lineage>
        <taxon>Eukaryota</taxon>
        <taxon>Metazoa</taxon>
        <taxon>Chordata</taxon>
        <taxon>Craniata</taxon>
        <taxon>Vertebrata</taxon>
        <taxon>Euteleostomi</taxon>
        <taxon>Amphibia</taxon>
        <taxon>Batrachia</taxon>
        <taxon>Anura</taxon>
        <taxon>Pipoidea</taxon>
        <taxon>Pipidae</taxon>
        <taxon>Xenopodinae</taxon>
        <taxon>Xenopus</taxon>
        <taxon>Xenopus</taxon>
    </lineage>
</organism>
<evidence type="ECO:0000256" key="1">
    <source>
        <dbReference type="ARBA" id="ARBA00006235"/>
    </source>
</evidence>
<dbReference type="Bgee" id="108699945">
    <property type="expression patterns" value="Expressed in egg cell and 19 other cell types or tissues"/>
</dbReference>
<dbReference type="PANTHER" id="PTHR10760">
    <property type="entry name" value="TORSIN"/>
    <property type="match status" value="1"/>
</dbReference>
<dbReference type="InterPro" id="IPR001270">
    <property type="entry name" value="ClpA/B"/>
</dbReference>
<accession>A0A1L8F1E5</accession>
<dbReference type="AlphaFoldDB" id="A0A1L8F1E5"/>
<dbReference type="GO" id="GO:0005524">
    <property type="term" value="F:ATP binding"/>
    <property type="evidence" value="ECO:0007669"/>
    <property type="project" value="InterPro"/>
</dbReference>
<dbReference type="FunFam" id="3.40.50.300:FF:001719">
    <property type="entry name" value="Torsin"/>
    <property type="match status" value="1"/>
</dbReference>
<dbReference type="GO" id="GO:0071763">
    <property type="term" value="P:nuclear membrane organization"/>
    <property type="evidence" value="ECO:0000318"/>
    <property type="project" value="GO_Central"/>
</dbReference>